<feature type="domain" description="Calcineurin-like phosphoesterase" evidence="2">
    <location>
        <begin position="10"/>
        <end position="262"/>
    </location>
</feature>
<organism evidence="3 4">
    <name type="scientific">Eubacterium coprostanoligenes</name>
    <dbReference type="NCBI Taxonomy" id="290054"/>
    <lineage>
        <taxon>Bacteria</taxon>
        <taxon>Bacillati</taxon>
        <taxon>Bacillota</taxon>
        <taxon>Clostridia</taxon>
        <taxon>Eubacteriales</taxon>
        <taxon>Eubacteriaceae</taxon>
        <taxon>Eubacterium</taxon>
    </lineage>
</organism>
<dbReference type="STRING" id="290054.SAMN02745114_01080"/>
<name>A0A1T4LZH5_9FIRM</name>
<dbReference type="SUPFAM" id="SSF56300">
    <property type="entry name" value="Metallo-dependent phosphatases"/>
    <property type="match status" value="1"/>
</dbReference>
<proteinExistence type="predicted"/>
<dbReference type="AlphaFoldDB" id="A0A1T4LZH5"/>
<dbReference type="InterPro" id="IPR029052">
    <property type="entry name" value="Metallo-depent_PP-like"/>
</dbReference>
<sequence length="364" mass="41180">MTLKFNNGKFRILMIADTQEGAKVNSDTIKLIEASLDRSQPDLVIYSGDQIWGKHSFKGDANKVKEVLSILVEPVVKRKIPFAICFGNHDRQVGLTNEEQFEIYKTFEGFVGESDDGVDGVGNHCFEIKDGDEVKFLLYTIDSHSNLKVGYDCVHENQIDWYRAIRDSYEQKLGKVVPSVVIQHIPVCEVFDLLKKVNFTKRGSVRGFRTHEGEYFVLKKDRVNKEAFMKESPADPQVNSGEFDAMCEKGDVKGIYFGHDHNNSFNGEINGVDVGYTQGAGFNVYGPGMDRGTRVIDLFTDGHIETYDMRYKDIVGRKVDNPLKYIIMQLCPTNTFDAVTRIVKAFVTIAVILVIILLLTMFLK</sequence>
<dbReference type="InterPro" id="IPR004843">
    <property type="entry name" value="Calcineurin-like_PHP"/>
</dbReference>
<dbReference type="CDD" id="cd07383">
    <property type="entry name" value="MPP_Dcr2"/>
    <property type="match status" value="1"/>
</dbReference>
<keyword evidence="1" id="KW-0472">Membrane</keyword>
<keyword evidence="1" id="KW-0812">Transmembrane</keyword>
<dbReference type="PANTHER" id="PTHR32440">
    <property type="entry name" value="PHOSPHATASE DCR2-RELATED-RELATED"/>
    <property type="match status" value="1"/>
</dbReference>
<evidence type="ECO:0000313" key="3">
    <source>
        <dbReference type="EMBL" id="SJZ60133.1"/>
    </source>
</evidence>
<keyword evidence="4" id="KW-1185">Reference proteome</keyword>
<protein>
    <submittedName>
        <fullName evidence="3">Calcineurin-like phosphoesterase</fullName>
    </submittedName>
</protein>
<evidence type="ECO:0000256" key="1">
    <source>
        <dbReference type="SAM" id="Phobius"/>
    </source>
</evidence>
<dbReference type="Gene3D" id="3.60.21.10">
    <property type="match status" value="1"/>
</dbReference>
<dbReference type="OrthoDB" id="9780884at2"/>
<dbReference type="Pfam" id="PF00149">
    <property type="entry name" value="Metallophos"/>
    <property type="match status" value="1"/>
</dbReference>
<accession>A0A1T4LZH5</accession>
<dbReference type="GO" id="GO:0016788">
    <property type="term" value="F:hydrolase activity, acting on ester bonds"/>
    <property type="evidence" value="ECO:0007669"/>
    <property type="project" value="TreeGrafter"/>
</dbReference>
<reference evidence="3 4" key="1">
    <citation type="submission" date="2017-02" db="EMBL/GenBank/DDBJ databases">
        <authorList>
            <person name="Peterson S.W."/>
        </authorList>
    </citation>
    <scope>NUCLEOTIDE SEQUENCE [LARGE SCALE GENOMIC DNA]</scope>
    <source>
        <strain evidence="3 4">ATCC 51222</strain>
    </source>
</reference>
<evidence type="ECO:0000313" key="4">
    <source>
        <dbReference type="Proteomes" id="UP000190657"/>
    </source>
</evidence>
<keyword evidence="1" id="KW-1133">Transmembrane helix</keyword>
<dbReference type="GO" id="GO:0005737">
    <property type="term" value="C:cytoplasm"/>
    <property type="evidence" value="ECO:0007669"/>
    <property type="project" value="TreeGrafter"/>
</dbReference>
<feature type="transmembrane region" description="Helical" evidence="1">
    <location>
        <begin position="342"/>
        <end position="363"/>
    </location>
</feature>
<gene>
    <name evidence="3" type="ORF">SAMN02745114_01080</name>
</gene>
<evidence type="ECO:0000259" key="2">
    <source>
        <dbReference type="Pfam" id="PF00149"/>
    </source>
</evidence>
<dbReference type="Proteomes" id="UP000190657">
    <property type="component" value="Unassembled WGS sequence"/>
</dbReference>
<dbReference type="RefSeq" id="WP_078768556.1">
    <property type="nucleotide sequence ID" value="NZ_FUWW01000010.1"/>
</dbReference>
<dbReference type="EMBL" id="FUWW01000010">
    <property type="protein sequence ID" value="SJZ60133.1"/>
    <property type="molecule type" value="Genomic_DNA"/>
</dbReference>
<dbReference type="PANTHER" id="PTHR32440:SF0">
    <property type="entry name" value="PHOSPHATASE DCR2-RELATED"/>
    <property type="match status" value="1"/>
</dbReference>